<dbReference type="EMBL" id="JACHHZ010000003">
    <property type="protein sequence ID" value="MBB6094022.1"/>
    <property type="molecule type" value="Genomic_DNA"/>
</dbReference>
<dbReference type="RefSeq" id="WP_184332922.1">
    <property type="nucleotide sequence ID" value="NZ_JACHHZ010000003.1"/>
</dbReference>
<keyword evidence="4 6" id="KW-0378">Hydrolase</keyword>
<dbReference type="InterPro" id="IPR000871">
    <property type="entry name" value="Beta-lactam_class-A"/>
</dbReference>
<dbReference type="InterPro" id="IPR012338">
    <property type="entry name" value="Beta-lactam/transpept-like"/>
</dbReference>
<reference evidence="9 10" key="1">
    <citation type="submission" date="2020-08" db="EMBL/GenBank/DDBJ databases">
        <title>Genomic Encyclopedia of Type Strains, Phase IV (KMG-IV): sequencing the most valuable type-strain genomes for metagenomic binning, comparative biology and taxonomic classification.</title>
        <authorList>
            <person name="Goeker M."/>
        </authorList>
    </citation>
    <scope>NUCLEOTIDE SEQUENCE [LARGE SCALE GENOMIC DNA]</scope>
    <source>
        <strain evidence="9 10">DSM 26723</strain>
    </source>
</reference>
<evidence type="ECO:0000256" key="2">
    <source>
        <dbReference type="ARBA" id="ARBA00009009"/>
    </source>
</evidence>
<dbReference type="EC" id="3.5.2.6" evidence="3 6"/>
<evidence type="ECO:0000313" key="9">
    <source>
        <dbReference type="EMBL" id="MBB6094022.1"/>
    </source>
</evidence>
<dbReference type="Gene3D" id="3.40.710.10">
    <property type="entry name" value="DD-peptidase/beta-lactamase superfamily"/>
    <property type="match status" value="1"/>
</dbReference>
<gene>
    <name evidence="9" type="ORF">HNQ60_002903</name>
</gene>
<dbReference type="InterPro" id="IPR023650">
    <property type="entry name" value="Beta-lactam_class-A_AS"/>
</dbReference>
<comment type="catalytic activity">
    <reaction evidence="1 6">
        <text>a beta-lactam + H2O = a substituted beta-amino acid</text>
        <dbReference type="Rhea" id="RHEA:20401"/>
        <dbReference type="ChEBI" id="CHEBI:15377"/>
        <dbReference type="ChEBI" id="CHEBI:35627"/>
        <dbReference type="ChEBI" id="CHEBI:140347"/>
        <dbReference type="EC" id="3.5.2.6"/>
    </reaction>
</comment>
<comment type="similarity">
    <text evidence="2 6">Belongs to the class-A beta-lactamase family.</text>
</comment>
<dbReference type="Pfam" id="PF13354">
    <property type="entry name" value="Beta-lactamase2"/>
    <property type="match status" value="1"/>
</dbReference>
<organism evidence="9 10">
    <name type="scientific">Povalibacter uvarum</name>
    <dbReference type="NCBI Taxonomy" id="732238"/>
    <lineage>
        <taxon>Bacteria</taxon>
        <taxon>Pseudomonadati</taxon>
        <taxon>Pseudomonadota</taxon>
        <taxon>Gammaproteobacteria</taxon>
        <taxon>Steroidobacterales</taxon>
        <taxon>Steroidobacteraceae</taxon>
        <taxon>Povalibacter</taxon>
    </lineage>
</organism>
<dbReference type="PRINTS" id="PR00118">
    <property type="entry name" value="BLACTAMASEA"/>
</dbReference>
<keyword evidence="7" id="KW-0732">Signal</keyword>
<evidence type="ECO:0000256" key="6">
    <source>
        <dbReference type="RuleBase" id="RU361140"/>
    </source>
</evidence>
<dbReference type="AlphaFoldDB" id="A0A841HPP4"/>
<evidence type="ECO:0000256" key="7">
    <source>
        <dbReference type="SAM" id="SignalP"/>
    </source>
</evidence>
<dbReference type="GO" id="GO:0008800">
    <property type="term" value="F:beta-lactamase activity"/>
    <property type="evidence" value="ECO:0007669"/>
    <property type="project" value="UniProtKB-UniRule"/>
</dbReference>
<dbReference type="GO" id="GO:0030655">
    <property type="term" value="P:beta-lactam antibiotic catabolic process"/>
    <property type="evidence" value="ECO:0007669"/>
    <property type="project" value="InterPro"/>
</dbReference>
<accession>A0A841HPP4</accession>
<name>A0A841HPP4_9GAMM</name>
<dbReference type="PANTHER" id="PTHR35333">
    <property type="entry name" value="BETA-LACTAMASE"/>
    <property type="match status" value="1"/>
</dbReference>
<evidence type="ECO:0000256" key="4">
    <source>
        <dbReference type="ARBA" id="ARBA00022801"/>
    </source>
</evidence>
<dbReference type="SUPFAM" id="SSF56601">
    <property type="entry name" value="beta-lactamase/transpeptidase-like"/>
    <property type="match status" value="1"/>
</dbReference>
<keyword evidence="5 6" id="KW-0046">Antibiotic resistance</keyword>
<evidence type="ECO:0000313" key="10">
    <source>
        <dbReference type="Proteomes" id="UP000588068"/>
    </source>
</evidence>
<feature type="domain" description="Beta-lactamase class A catalytic" evidence="8">
    <location>
        <begin position="49"/>
        <end position="267"/>
    </location>
</feature>
<protein>
    <recommendedName>
        <fullName evidence="3 6">Beta-lactamase</fullName>
        <ecNumber evidence="3 6">3.5.2.6</ecNumber>
    </recommendedName>
</protein>
<dbReference type="PROSITE" id="PS00146">
    <property type="entry name" value="BETA_LACTAMASE_A"/>
    <property type="match status" value="1"/>
</dbReference>
<evidence type="ECO:0000259" key="8">
    <source>
        <dbReference type="Pfam" id="PF13354"/>
    </source>
</evidence>
<evidence type="ECO:0000256" key="1">
    <source>
        <dbReference type="ARBA" id="ARBA00001526"/>
    </source>
</evidence>
<sequence length="294" mass="31392">MSSTEFKLSRRALVAAITAALASRTAFAASESIAEQLTSIQGASGGRIGVHAFDMTSGRSIGLNDHDRFAMCSTFKLLLAAAILDRVDAGKIDPRQRVKFSSADMLSHAPRTSAKLDQGFMTVVELCAAAVEMSDNPAANLLLSLIDGPAGLSRYLRRIGDEVTRLDRFELELNSNLPGDPRDTTTPHAMSHTAAKIVLGDVLSPPSRRLLRDWMIASPTGERRIRAGLPKGWKAGDKTGTGTNGAVNDVAILWPPDGSPVAVAIYMSDSKRPARDLEPFHAQVAARIAESMTG</sequence>
<proteinExistence type="inferred from homology"/>
<feature type="signal peptide" evidence="7">
    <location>
        <begin position="1"/>
        <end position="28"/>
    </location>
</feature>
<keyword evidence="10" id="KW-1185">Reference proteome</keyword>
<evidence type="ECO:0000256" key="3">
    <source>
        <dbReference type="ARBA" id="ARBA00012865"/>
    </source>
</evidence>
<evidence type="ECO:0000256" key="5">
    <source>
        <dbReference type="ARBA" id="ARBA00023251"/>
    </source>
</evidence>
<feature type="chain" id="PRO_5032303165" description="Beta-lactamase" evidence="7">
    <location>
        <begin position="29"/>
        <end position="294"/>
    </location>
</feature>
<comment type="caution">
    <text evidence="9">The sequence shown here is derived from an EMBL/GenBank/DDBJ whole genome shotgun (WGS) entry which is preliminary data.</text>
</comment>
<dbReference type="GO" id="GO:0046677">
    <property type="term" value="P:response to antibiotic"/>
    <property type="evidence" value="ECO:0007669"/>
    <property type="project" value="UniProtKB-UniRule"/>
</dbReference>
<dbReference type="NCBIfam" id="NF033103">
    <property type="entry name" value="bla_class_A"/>
    <property type="match status" value="1"/>
</dbReference>
<dbReference type="Proteomes" id="UP000588068">
    <property type="component" value="Unassembled WGS sequence"/>
</dbReference>
<dbReference type="InterPro" id="IPR045155">
    <property type="entry name" value="Beta-lactam_cat"/>
</dbReference>
<dbReference type="PANTHER" id="PTHR35333:SF3">
    <property type="entry name" value="BETA-LACTAMASE-TYPE TRANSPEPTIDASE FOLD CONTAINING PROTEIN"/>
    <property type="match status" value="1"/>
</dbReference>